<evidence type="ECO:0000313" key="2">
    <source>
        <dbReference type="Proteomes" id="UP000271974"/>
    </source>
</evidence>
<dbReference type="EMBL" id="RQTK01001042">
    <property type="protein sequence ID" value="RUS72618.1"/>
    <property type="molecule type" value="Genomic_DNA"/>
</dbReference>
<dbReference type="AlphaFoldDB" id="A0A3S1AUL8"/>
<feature type="non-terminal residue" evidence="1">
    <location>
        <position position="118"/>
    </location>
</feature>
<keyword evidence="2" id="KW-1185">Reference proteome</keyword>
<gene>
    <name evidence="1" type="ORF">EGW08_019616</name>
</gene>
<reference evidence="1 2" key="1">
    <citation type="submission" date="2019-01" db="EMBL/GenBank/DDBJ databases">
        <title>A draft genome assembly of the solar-powered sea slug Elysia chlorotica.</title>
        <authorList>
            <person name="Cai H."/>
            <person name="Li Q."/>
            <person name="Fang X."/>
            <person name="Li J."/>
            <person name="Curtis N.E."/>
            <person name="Altenburger A."/>
            <person name="Shibata T."/>
            <person name="Feng M."/>
            <person name="Maeda T."/>
            <person name="Schwartz J.A."/>
            <person name="Shigenobu S."/>
            <person name="Lundholm N."/>
            <person name="Nishiyama T."/>
            <person name="Yang H."/>
            <person name="Hasebe M."/>
            <person name="Li S."/>
            <person name="Pierce S.K."/>
            <person name="Wang J."/>
        </authorList>
    </citation>
    <scope>NUCLEOTIDE SEQUENCE [LARGE SCALE GENOMIC DNA]</scope>
    <source>
        <strain evidence="1">EC2010</strain>
        <tissue evidence="1">Whole organism of an adult</tissue>
    </source>
</reference>
<sequence length="118" mass="13109">MPCGKQVILCLFRYEFKNNPERKKGLETAAAWQVSVSEQIYEPDRQLFQQWPEWAVCSKALIISPVSLTLARSDAANTGAFNHSHPASVPVLAAKWSGFVPPPSQIPPQSWASSECRP</sequence>
<proteinExistence type="predicted"/>
<protein>
    <submittedName>
        <fullName evidence="1">Uncharacterized protein</fullName>
    </submittedName>
</protein>
<organism evidence="1 2">
    <name type="scientific">Elysia chlorotica</name>
    <name type="common">Eastern emerald elysia</name>
    <name type="synonym">Sea slug</name>
    <dbReference type="NCBI Taxonomy" id="188477"/>
    <lineage>
        <taxon>Eukaryota</taxon>
        <taxon>Metazoa</taxon>
        <taxon>Spiralia</taxon>
        <taxon>Lophotrochozoa</taxon>
        <taxon>Mollusca</taxon>
        <taxon>Gastropoda</taxon>
        <taxon>Heterobranchia</taxon>
        <taxon>Euthyneura</taxon>
        <taxon>Panpulmonata</taxon>
        <taxon>Sacoglossa</taxon>
        <taxon>Placobranchoidea</taxon>
        <taxon>Plakobranchidae</taxon>
        <taxon>Elysia</taxon>
    </lineage>
</organism>
<name>A0A3S1AUL8_ELYCH</name>
<evidence type="ECO:0000313" key="1">
    <source>
        <dbReference type="EMBL" id="RUS72618.1"/>
    </source>
</evidence>
<accession>A0A3S1AUL8</accession>
<dbReference type="Proteomes" id="UP000271974">
    <property type="component" value="Unassembled WGS sequence"/>
</dbReference>
<comment type="caution">
    <text evidence="1">The sequence shown here is derived from an EMBL/GenBank/DDBJ whole genome shotgun (WGS) entry which is preliminary data.</text>
</comment>